<dbReference type="RefSeq" id="WP_244790077.1">
    <property type="nucleotide sequence ID" value="NZ_BAAAUW010000001.1"/>
</dbReference>
<keyword evidence="7 8" id="KW-0275">Fatty acid biosynthesis</keyword>
<gene>
    <name evidence="8" type="primary">acpS</name>
    <name evidence="10" type="ORF">GCM10010469_05150</name>
</gene>
<comment type="catalytic activity">
    <reaction evidence="8">
        <text>apo-[ACP] + CoA = holo-[ACP] + adenosine 3',5'-bisphosphate + H(+)</text>
        <dbReference type="Rhea" id="RHEA:12068"/>
        <dbReference type="Rhea" id="RHEA-COMP:9685"/>
        <dbReference type="Rhea" id="RHEA-COMP:9690"/>
        <dbReference type="ChEBI" id="CHEBI:15378"/>
        <dbReference type="ChEBI" id="CHEBI:29999"/>
        <dbReference type="ChEBI" id="CHEBI:57287"/>
        <dbReference type="ChEBI" id="CHEBI:58343"/>
        <dbReference type="ChEBI" id="CHEBI:64479"/>
        <dbReference type="EC" id="2.7.8.7"/>
    </reaction>
</comment>
<keyword evidence="6 8" id="KW-0443">Lipid metabolism</keyword>
<sequence>MSGTEALTGPVTPDVPGVRAVGIDVVGVGRLRTMLERRGQPLLDRLLTPAEQALCQGASAHHRAACLAGRVAAKEAVRKTLGGHGAGCAWRDVEIGREPSGAPTPRLTGRAARAFETAGLSRLHLSITHEAGVAVAIAVAV</sequence>
<dbReference type="EMBL" id="BAAAUW010000001">
    <property type="protein sequence ID" value="GAA3248058.1"/>
    <property type="molecule type" value="Genomic_DNA"/>
</dbReference>
<evidence type="ECO:0000256" key="4">
    <source>
        <dbReference type="ARBA" id="ARBA00022832"/>
    </source>
</evidence>
<keyword evidence="5 8" id="KW-0460">Magnesium</keyword>
<feature type="binding site" evidence="8">
    <location>
        <position position="75"/>
    </location>
    <ligand>
        <name>Mg(2+)</name>
        <dbReference type="ChEBI" id="CHEBI:18420"/>
    </ligand>
</feature>
<proteinExistence type="inferred from homology"/>
<keyword evidence="8" id="KW-0963">Cytoplasm</keyword>
<evidence type="ECO:0000313" key="10">
    <source>
        <dbReference type="EMBL" id="GAA3248058.1"/>
    </source>
</evidence>
<evidence type="ECO:0000259" key="9">
    <source>
        <dbReference type="Pfam" id="PF01648"/>
    </source>
</evidence>
<dbReference type="Pfam" id="PF01648">
    <property type="entry name" value="ACPS"/>
    <property type="match status" value="1"/>
</dbReference>
<evidence type="ECO:0000256" key="8">
    <source>
        <dbReference type="HAMAP-Rule" id="MF_00101"/>
    </source>
</evidence>
<keyword evidence="1 8" id="KW-0444">Lipid biosynthesis</keyword>
<evidence type="ECO:0000256" key="6">
    <source>
        <dbReference type="ARBA" id="ARBA00023098"/>
    </source>
</evidence>
<dbReference type="NCBIfam" id="TIGR00516">
    <property type="entry name" value="acpS"/>
    <property type="match status" value="1"/>
</dbReference>
<dbReference type="SUPFAM" id="SSF56214">
    <property type="entry name" value="4'-phosphopantetheinyl transferase"/>
    <property type="match status" value="1"/>
</dbReference>
<evidence type="ECO:0000256" key="3">
    <source>
        <dbReference type="ARBA" id="ARBA00022723"/>
    </source>
</evidence>
<feature type="domain" description="4'-phosphopantetheinyl transferase" evidence="9">
    <location>
        <begin position="20"/>
        <end position="120"/>
    </location>
</feature>
<accession>A0ABP6QPK1</accession>
<dbReference type="InterPro" id="IPR002582">
    <property type="entry name" value="ACPS"/>
</dbReference>
<dbReference type="InterPro" id="IPR004568">
    <property type="entry name" value="Ppantetheine-prot_Trfase_dom"/>
</dbReference>
<keyword evidence="4 8" id="KW-0276">Fatty acid metabolism</keyword>
<evidence type="ECO:0000256" key="2">
    <source>
        <dbReference type="ARBA" id="ARBA00022679"/>
    </source>
</evidence>
<comment type="similarity">
    <text evidence="8">Belongs to the P-Pant transferase superfamily. AcpS family.</text>
</comment>
<dbReference type="Proteomes" id="UP001500728">
    <property type="component" value="Unassembled WGS sequence"/>
</dbReference>
<dbReference type="HAMAP" id="MF_00101">
    <property type="entry name" value="AcpS"/>
    <property type="match status" value="1"/>
</dbReference>
<comment type="function">
    <text evidence="8">Transfers the 4'-phosphopantetheine moiety from coenzyme A to a Ser of acyl-carrier-protein.</text>
</comment>
<evidence type="ECO:0000256" key="1">
    <source>
        <dbReference type="ARBA" id="ARBA00022516"/>
    </source>
</evidence>
<comment type="cofactor">
    <cofactor evidence="8">
        <name>Mg(2+)</name>
        <dbReference type="ChEBI" id="CHEBI:18420"/>
    </cofactor>
</comment>
<organism evidence="10 11">
    <name type="scientific">Streptomyces labedae</name>
    <dbReference type="NCBI Taxonomy" id="285569"/>
    <lineage>
        <taxon>Bacteria</taxon>
        <taxon>Bacillati</taxon>
        <taxon>Actinomycetota</taxon>
        <taxon>Actinomycetes</taxon>
        <taxon>Kitasatosporales</taxon>
        <taxon>Streptomycetaceae</taxon>
        <taxon>Streptomyces</taxon>
    </lineage>
</organism>
<dbReference type="InterPro" id="IPR037143">
    <property type="entry name" value="4-PPantetheinyl_Trfase_dom_sf"/>
</dbReference>
<dbReference type="InterPro" id="IPR008278">
    <property type="entry name" value="4-PPantetheinyl_Trfase_dom"/>
</dbReference>
<name>A0ABP6QPK1_9ACTN</name>
<feature type="binding site" evidence="8">
    <location>
        <position position="24"/>
    </location>
    <ligand>
        <name>Mg(2+)</name>
        <dbReference type="ChEBI" id="CHEBI:18420"/>
    </ligand>
</feature>
<dbReference type="EC" id="2.7.8.7" evidence="8"/>
<evidence type="ECO:0000256" key="5">
    <source>
        <dbReference type="ARBA" id="ARBA00022842"/>
    </source>
</evidence>
<protein>
    <recommendedName>
        <fullName evidence="8">Holo-[acyl-carrier-protein] synthase</fullName>
        <shortName evidence="8">Holo-ACP synthase</shortName>
        <ecNumber evidence="8">2.7.8.7</ecNumber>
    </recommendedName>
    <alternativeName>
        <fullName evidence="8">4'-phosphopantetheinyl transferase AcpS</fullName>
    </alternativeName>
</protein>
<keyword evidence="3 8" id="KW-0479">Metal-binding</keyword>
<keyword evidence="2 8" id="KW-0808">Transferase</keyword>
<keyword evidence="11" id="KW-1185">Reference proteome</keyword>
<comment type="caution">
    <text evidence="10">The sequence shown here is derived from an EMBL/GenBank/DDBJ whole genome shotgun (WGS) entry which is preliminary data.</text>
</comment>
<comment type="subcellular location">
    <subcellularLocation>
        <location evidence="8">Cytoplasm</location>
    </subcellularLocation>
</comment>
<reference evidence="11" key="1">
    <citation type="journal article" date="2019" name="Int. J. Syst. Evol. Microbiol.">
        <title>The Global Catalogue of Microorganisms (GCM) 10K type strain sequencing project: providing services to taxonomists for standard genome sequencing and annotation.</title>
        <authorList>
            <consortium name="The Broad Institute Genomics Platform"/>
            <consortium name="The Broad Institute Genome Sequencing Center for Infectious Disease"/>
            <person name="Wu L."/>
            <person name="Ma J."/>
        </authorList>
    </citation>
    <scope>NUCLEOTIDE SEQUENCE [LARGE SCALE GENOMIC DNA]</scope>
    <source>
        <strain evidence="11">JCM 9381</strain>
    </source>
</reference>
<dbReference type="Gene3D" id="3.90.470.20">
    <property type="entry name" value="4'-phosphopantetheinyl transferase domain"/>
    <property type="match status" value="1"/>
</dbReference>
<dbReference type="NCBIfam" id="TIGR00556">
    <property type="entry name" value="pantethn_trn"/>
    <property type="match status" value="1"/>
</dbReference>
<evidence type="ECO:0000256" key="7">
    <source>
        <dbReference type="ARBA" id="ARBA00023160"/>
    </source>
</evidence>
<evidence type="ECO:0000313" key="11">
    <source>
        <dbReference type="Proteomes" id="UP001500728"/>
    </source>
</evidence>